<feature type="binding site" evidence="11">
    <location>
        <position position="230"/>
    </location>
    <ligand>
        <name>a divalent metal cation</name>
        <dbReference type="ChEBI" id="CHEBI:60240"/>
        <label>2</label>
        <note>catalytic</note>
    </ligand>
</feature>
<feature type="region of interest" description="Disordered" evidence="13">
    <location>
        <begin position="1"/>
        <end position="49"/>
    </location>
</feature>
<dbReference type="CDD" id="cd01088">
    <property type="entry name" value="MetAP2"/>
    <property type="match status" value="1"/>
</dbReference>
<dbReference type="Gene3D" id="1.10.10.10">
    <property type="entry name" value="Winged helix-like DNA-binding domain superfamily/Winged helix DNA-binding domain"/>
    <property type="match status" value="1"/>
</dbReference>
<evidence type="ECO:0000256" key="13">
    <source>
        <dbReference type="SAM" id="MobiDB-lite"/>
    </source>
</evidence>
<feature type="binding site" evidence="11">
    <location>
        <position position="332"/>
    </location>
    <ligand>
        <name>a divalent metal cation</name>
        <dbReference type="ChEBI" id="CHEBI:60240"/>
        <label>2</label>
        <note>catalytic</note>
    </ligand>
</feature>
<dbReference type="GO" id="GO:0046872">
    <property type="term" value="F:metal ion binding"/>
    <property type="evidence" value="ECO:0007669"/>
    <property type="project" value="UniProtKB-UniRule"/>
</dbReference>
<comment type="catalytic activity">
    <reaction evidence="1 11 12">
        <text>Release of N-terminal amino acids, preferentially methionine, from peptides and arylamides.</text>
        <dbReference type="EC" id="3.4.11.18"/>
    </reaction>
</comment>
<evidence type="ECO:0000256" key="3">
    <source>
        <dbReference type="ARBA" id="ARBA00001947"/>
    </source>
</evidence>
<feature type="compositionally biased region" description="Polar residues" evidence="13">
    <location>
        <begin position="63"/>
        <end position="77"/>
    </location>
</feature>
<feature type="binding site" evidence="11">
    <location>
        <position position="299"/>
    </location>
    <ligand>
        <name>a divalent metal cation</name>
        <dbReference type="ChEBI" id="CHEBI:60240"/>
        <label>2</label>
        <note>catalytic</note>
    </ligand>
</feature>
<feature type="binding site" evidence="11">
    <location>
        <position position="427"/>
    </location>
    <ligand>
        <name>a divalent metal cation</name>
        <dbReference type="ChEBI" id="CHEBI:60240"/>
        <label>2</label>
        <note>catalytic</note>
    </ligand>
</feature>
<organism evidence="15 16">
    <name type="scientific">Batrachochytrium dendrobatidis (strain JEL423)</name>
    <dbReference type="NCBI Taxonomy" id="403673"/>
    <lineage>
        <taxon>Eukaryota</taxon>
        <taxon>Fungi</taxon>
        <taxon>Fungi incertae sedis</taxon>
        <taxon>Chytridiomycota</taxon>
        <taxon>Chytridiomycota incertae sedis</taxon>
        <taxon>Chytridiomycetes</taxon>
        <taxon>Rhizophydiales</taxon>
        <taxon>Rhizophydiales incertae sedis</taxon>
        <taxon>Batrachochytrium</taxon>
    </lineage>
</organism>
<evidence type="ECO:0000256" key="4">
    <source>
        <dbReference type="ARBA" id="ARBA00001954"/>
    </source>
</evidence>
<evidence type="ECO:0000256" key="2">
    <source>
        <dbReference type="ARBA" id="ARBA00001936"/>
    </source>
</evidence>
<dbReference type="AlphaFoldDB" id="A0A177WNH4"/>
<keyword evidence="10 11" id="KW-0378">Hydrolase</keyword>
<feature type="region of interest" description="Disordered" evidence="13">
    <location>
        <begin position="63"/>
        <end position="97"/>
    </location>
</feature>
<dbReference type="InterPro" id="IPR036390">
    <property type="entry name" value="WH_DNA-bd_sf"/>
</dbReference>
<reference evidence="15 16" key="1">
    <citation type="submission" date="2006-10" db="EMBL/GenBank/DDBJ databases">
        <title>The Genome Sequence of Batrachochytrium dendrobatidis JEL423.</title>
        <authorList>
            <consortium name="The Broad Institute Genome Sequencing Platform"/>
            <person name="Birren B."/>
            <person name="Lander E."/>
            <person name="Galagan J."/>
            <person name="Cuomo C."/>
            <person name="Devon K."/>
            <person name="Jaffe D."/>
            <person name="Butler J."/>
            <person name="Alvarez P."/>
            <person name="Gnerre S."/>
            <person name="Grabherr M."/>
            <person name="Kleber M."/>
            <person name="Mauceli E."/>
            <person name="Brockman W."/>
            <person name="Young S."/>
            <person name="LaButti K."/>
            <person name="Sykes S."/>
            <person name="DeCaprio D."/>
            <person name="Crawford M."/>
            <person name="Koehrsen M."/>
            <person name="Engels R."/>
            <person name="Montgomery P."/>
            <person name="Pearson M."/>
            <person name="Howarth C."/>
            <person name="Larson L."/>
            <person name="White J."/>
            <person name="O'Leary S."/>
            <person name="Kodira C."/>
            <person name="Zeng Q."/>
            <person name="Yandava C."/>
            <person name="Alvarado L."/>
            <person name="Longcore J."/>
            <person name="James T."/>
        </authorList>
    </citation>
    <scope>NUCLEOTIDE SEQUENCE [LARGE SCALE GENOMIC DNA]</scope>
    <source>
        <strain evidence="15 16">JEL423</strain>
    </source>
</reference>
<dbReference type="STRING" id="403673.A0A177WNH4"/>
<comment type="cofactor">
    <cofactor evidence="2">
        <name>Mn(2+)</name>
        <dbReference type="ChEBI" id="CHEBI:29035"/>
    </cofactor>
</comment>
<dbReference type="Pfam" id="PF00557">
    <property type="entry name" value="Peptidase_M24"/>
    <property type="match status" value="1"/>
</dbReference>
<dbReference type="eggNOG" id="KOG2775">
    <property type="taxonomic scope" value="Eukaryota"/>
</dbReference>
<dbReference type="GO" id="GO:0006508">
    <property type="term" value="P:proteolysis"/>
    <property type="evidence" value="ECO:0007669"/>
    <property type="project" value="UniProtKB-KW"/>
</dbReference>
<protein>
    <recommendedName>
        <fullName evidence="11">Methionine aminopeptidase 2</fullName>
        <shortName evidence="11">MAP 2</shortName>
        <shortName evidence="11">MetAP 2</shortName>
        <ecNumber evidence="11">3.4.11.18</ecNumber>
    </recommendedName>
    <alternativeName>
        <fullName evidence="11">Peptidase M</fullName>
    </alternativeName>
</protein>
<feature type="compositionally biased region" description="Polar residues" evidence="13">
    <location>
        <begin position="34"/>
        <end position="49"/>
    </location>
</feature>
<evidence type="ECO:0000313" key="15">
    <source>
        <dbReference type="EMBL" id="OAJ41667.1"/>
    </source>
</evidence>
<evidence type="ECO:0000256" key="10">
    <source>
        <dbReference type="ARBA" id="ARBA00022801"/>
    </source>
</evidence>
<comment type="similarity">
    <text evidence="11">Belongs to the peptidase M24A family. Methionine aminopeptidase eukaryotic type 2 subfamily.</text>
</comment>
<evidence type="ECO:0000313" key="16">
    <source>
        <dbReference type="Proteomes" id="UP000077115"/>
    </source>
</evidence>
<reference evidence="15 16" key="2">
    <citation type="submission" date="2016-05" db="EMBL/GenBank/DDBJ databases">
        <title>Lineage-specific infection strategies underlie the spectrum of fungal disease in amphibians.</title>
        <authorList>
            <person name="Cuomo C.A."/>
            <person name="Farrer R.A."/>
            <person name="James T."/>
            <person name="Longcore J."/>
            <person name="Birren B."/>
        </authorList>
    </citation>
    <scope>NUCLEOTIDE SEQUENCE [LARGE SCALE GENOMIC DNA]</scope>
    <source>
        <strain evidence="15 16">JEL423</strain>
    </source>
</reference>
<dbReference type="PANTHER" id="PTHR45777:SF2">
    <property type="entry name" value="METHIONINE AMINOPEPTIDASE 2"/>
    <property type="match status" value="1"/>
</dbReference>
<comment type="function">
    <text evidence="11 12">Cotranslationally removes the N-terminal methionine from nascent proteins. The N-terminal methionine is often cleaved when the second residue in the primary sequence is small and uncharged (Met-Ala-, Cys, Gly, Pro, Ser, Thr, or Val).</text>
</comment>
<evidence type="ECO:0000256" key="8">
    <source>
        <dbReference type="ARBA" id="ARBA00022670"/>
    </source>
</evidence>
<dbReference type="SUPFAM" id="SSF46785">
    <property type="entry name" value="Winged helix' DNA-binding domain"/>
    <property type="match status" value="1"/>
</dbReference>
<dbReference type="InterPro" id="IPR036388">
    <property type="entry name" value="WH-like_DNA-bd_sf"/>
</dbReference>
<comment type="cofactor">
    <cofactor evidence="3">
        <name>Zn(2+)</name>
        <dbReference type="ChEBI" id="CHEBI:29105"/>
    </cofactor>
</comment>
<dbReference type="FunFam" id="1.10.10.10:FF:000106">
    <property type="entry name" value="Methionine aminopeptidase 2"/>
    <property type="match status" value="1"/>
</dbReference>
<dbReference type="OrthoDB" id="7848262at2759"/>
<dbReference type="InterPro" id="IPR036005">
    <property type="entry name" value="Creatinase/aminopeptidase-like"/>
</dbReference>
<dbReference type="EC" id="3.4.11.18" evidence="11"/>
<keyword evidence="8 11" id="KW-0645">Protease</keyword>
<evidence type="ECO:0000259" key="14">
    <source>
        <dbReference type="Pfam" id="PF00557"/>
    </source>
</evidence>
<comment type="cofactor">
    <cofactor evidence="11">
        <name>Co(2+)</name>
        <dbReference type="ChEBI" id="CHEBI:48828"/>
    </cofactor>
    <cofactor evidence="11">
        <name>Zn(2+)</name>
        <dbReference type="ChEBI" id="CHEBI:29105"/>
    </cofactor>
    <cofactor evidence="11">
        <name>Mn(2+)</name>
        <dbReference type="ChEBI" id="CHEBI:29035"/>
    </cofactor>
    <cofactor evidence="11">
        <name>Fe(2+)</name>
        <dbReference type="ChEBI" id="CHEBI:29033"/>
    </cofactor>
    <text evidence="11">Binds 2 divalent metal cations per subunit. Has a high-affinity and a low affinity metal-binding site. The true nature of the physiological cofactor is under debate. The enzyme is active with cobalt, zinc, manganese or divalent iron ions. Most likely, methionine aminopeptidases function as mononuclear Fe(2+)-metalloproteases under physiological conditions, and the catalytically relevant metal-binding site has been assigned to the histidine-containing high-affinity site.</text>
</comment>
<dbReference type="GO" id="GO:0005737">
    <property type="term" value="C:cytoplasm"/>
    <property type="evidence" value="ECO:0007669"/>
    <property type="project" value="UniProtKB-SubCell"/>
</dbReference>
<feature type="binding site" evidence="11">
    <location>
        <position position="219"/>
    </location>
    <ligand>
        <name>a divalent metal cation</name>
        <dbReference type="ChEBI" id="CHEBI:60240"/>
        <label>1</label>
    </ligand>
</feature>
<feature type="binding site" evidence="11">
    <location>
        <position position="307"/>
    </location>
    <ligand>
        <name>substrate</name>
    </ligand>
</feature>
<dbReference type="Gene3D" id="3.90.230.10">
    <property type="entry name" value="Creatinase/methionine aminopeptidase superfamily"/>
    <property type="match status" value="1"/>
</dbReference>
<keyword evidence="9 11" id="KW-0479">Metal-binding</keyword>
<evidence type="ECO:0000256" key="6">
    <source>
        <dbReference type="ARBA" id="ARBA00022438"/>
    </source>
</evidence>
<sequence>MTGNPTQADTVKSACASNKTPVSAAKIAKDSGKSVHTNGNGFTNGNDSTVVASKKNGLETANGTAATDASLQVNESATAPKETKQTDPPTIPVSQMFPDHIYPEGEIQEYKDDNLWRTTSAEAREKDRLYEDMHNDLRRAAEVHRQVRSYAQKKIKPGMSMIEICEMIENGTRTLIEANGLNAGIAFPTGCSLNHCAAHYTPNGGDGTVLKYDDVMKIDFGTHVGGRIIDCAFTMAFNPKFNPLLEAIKDSTDTGIREAGIDVRLSDIGAAIQEVMESYEVEIDGKTYQVKPIQNLNGHSIGSYQIHAGKTVPIVKNGNQTKMEEGELYAIETFGSTGRGYVHEDMECSHYMKEFDTSYIPLRLPRAKQLLNTINKNFGTLAFCRRYLDRIGETRYLLALKNLVDSGIVNPYPPLCDVKGSYTAQYEHTILLRSTCKEVLSRGDDY</sequence>
<proteinExistence type="inferred from homology"/>
<dbReference type="SUPFAM" id="SSF55920">
    <property type="entry name" value="Creatinase/aminopeptidase"/>
    <property type="match status" value="1"/>
</dbReference>
<keyword evidence="7 11" id="KW-0963">Cytoplasm</keyword>
<feature type="compositionally biased region" description="Polar residues" evidence="13">
    <location>
        <begin position="1"/>
        <end position="21"/>
    </location>
</feature>
<comment type="subcellular location">
    <subcellularLocation>
        <location evidence="5 11">Cytoplasm</location>
    </subcellularLocation>
</comment>
<evidence type="ECO:0000256" key="11">
    <source>
        <dbReference type="HAMAP-Rule" id="MF_03175"/>
    </source>
</evidence>
<keyword evidence="6 11" id="KW-0031">Aminopeptidase</keyword>
<dbReference type="InterPro" id="IPR002468">
    <property type="entry name" value="Pept_M24A_MAP2"/>
</dbReference>
<dbReference type="PANTHER" id="PTHR45777">
    <property type="entry name" value="METHIONINE AMINOPEPTIDASE 2"/>
    <property type="match status" value="1"/>
</dbReference>
<dbReference type="GO" id="GO:0070006">
    <property type="term" value="F:metalloaminopeptidase activity"/>
    <property type="evidence" value="ECO:0007669"/>
    <property type="project" value="UniProtKB-UniRule"/>
</dbReference>
<dbReference type="NCBIfam" id="TIGR00501">
    <property type="entry name" value="met_pdase_II"/>
    <property type="match status" value="1"/>
</dbReference>
<comment type="cofactor">
    <cofactor evidence="4">
        <name>Fe(2+)</name>
        <dbReference type="ChEBI" id="CHEBI:29033"/>
    </cofactor>
</comment>
<dbReference type="HAMAP" id="MF_03175">
    <property type="entry name" value="MetAP_2_euk"/>
    <property type="match status" value="1"/>
</dbReference>
<dbReference type="EMBL" id="DS022306">
    <property type="protein sequence ID" value="OAJ41667.1"/>
    <property type="molecule type" value="Genomic_DNA"/>
</dbReference>
<name>A0A177WNH4_BATDL</name>
<feature type="binding site" evidence="11">
    <location>
        <position position="199"/>
    </location>
    <ligand>
        <name>substrate</name>
    </ligand>
</feature>
<evidence type="ECO:0000256" key="7">
    <source>
        <dbReference type="ARBA" id="ARBA00022490"/>
    </source>
</evidence>
<evidence type="ECO:0000256" key="12">
    <source>
        <dbReference type="RuleBase" id="RU003653"/>
    </source>
</evidence>
<feature type="binding site" evidence="11">
    <location>
        <position position="230"/>
    </location>
    <ligand>
        <name>a divalent metal cation</name>
        <dbReference type="ChEBI" id="CHEBI:60240"/>
        <label>1</label>
    </ligand>
</feature>
<feature type="binding site" evidence="11">
    <location>
        <position position="427"/>
    </location>
    <ligand>
        <name>a divalent metal cation</name>
        <dbReference type="ChEBI" id="CHEBI:60240"/>
        <label>1</label>
    </ligand>
</feature>
<evidence type="ECO:0000256" key="1">
    <source>
        <dbReference type="ARBA" id="ARBA00000294"/>
    </source>
</evidence>
<dbReference type="GO" id="GO:0004239">
    <property type="term" value="F:initiator methionyl aminopeptidase activity"/>
    <property type="evidence" value="ECO:0007669"/>
    <property type="project" value="UniProtKB-UniRule"/>
</dbReference>
<dbReference type="Proteomes" id="UP000077115">
    <property type="component" value="Unassembled WGS sequence"/>
</dbReference>
<dbReference type="InterPro" id="IPR001714">
    <property type="entry name" value="Pept_M24_MAP"/>
</dbReference>
<accession>A0A177WNH4</accession>
<evidence type="ECO:0000256" key="9">
    <source>
        <dbReference type="ARBA" id="ARBA00022723"/>
    </source>
</evidence>
<dbReference type="InterPro" id="IPR050247">
    <property type="entry name" value="Met_Aminopeptidase_Type2"/>
</dbReference>
<dbReference type="InterPro" id="IPR000994">
    <property type="entry name" value="Pept_M24"/>
</dbReference>
<evidence type="ECO:0000256" key="5">
    <source>
        <dbReference type="ARBA" id="ARBA00004496"/>
    </source>
</evidence>
<feature type="domain" description="Peptidase M24" evidence="14">
    <location>
        <begin position="137"/>
        <end position="335"/>
    </location>
</feature>
<gene>
    <name evidence="15" type="ORF">BDEG_25231</name>
</gene>
<dbReference type="PRINTS" id="PR00599">
    <property type="entry name" value="MAPEPTIDASE"/>
</dbReference>
<dbReference type="VEuPathDB" id="FungiDB:BDEG_25231"/>